<gene>
    <name evidence="1" type="ORF">K0U00_05970</name>
</gene>
<dbReference type="InterPro" id="IPR014347">
    <property type="entry name" value="Tautomerase/MIF_sf"/>
</dbReference>
<keyword evidence="2" id="KW-1185">Reference proteome</keyword>
<protein>
    <submittedName>
        <fullName evidence="1">DUF1904 domain-containing protein</fullName>
    </submittedName>
</protein>
<dbReference type="InterPro" id="IPR015017">
    <property type="entry name" value="DUF1904"/>
</dbReference>
<accession>A0ABS7BY48</accession>
<evidence type="ECO:0000313" key="2">
    <source>
        <dbReference type="Proteomes" id="UP001519887"/>
    </source>
</evidence>
<name>A0ABS7BY48_9BACL</name>
<reference evidence="1 2" key="1">
    <citation type="submission" date="2021-07" db="EMBL/GenBank/DDBJ databases">
        <title>Paenibacillus radiodurans sp. nov., isolated from the southeastern edge of Tengger Desert.</title>
        <authorList>
            <person name="Zhang G."/>
        </authorList>
    </citation>
    <scope>NUCLEOTIDE SEQUENCE [LARGE SCALE GENOMIC DNA]</scope>
    <source>
        <strain evidence="1 2">CCM 7311</strain>
    </source>
</reference>
<dbReference type="EMBL" id="JAHZIK010000092">
    <property type="protein sequence ID" value="MBW7453584.1"/>
    <property type="molecule type" value="Genomic_DNA"/>
</dbReference>
<evidence type="ECO:0000313" key="1">
    <source>
        <dbReference type="EMBL" id="MBW7453584.1"/>
    </source>
</evidence>
<organism evidence="1 2">
    <name type="scientific">Paenibacillus sepulcri</name>
    <dbReference type="NCBI Taxonomy" id="359917"/>
    <lineage>
        <taxon>Bacteria</taxon>
        <taxon>Bacillati</taxon>
        <taxon>Bacillota</taxon>
        <taxon>Bacilli</taxon>
        <taxon>Bacillales</taxon>
        <taxon>Paenibacillaceae</taxon>
        <taxon>Paenibacillus</taxon>
    </lineage>
</organism>
<dbReference type="Proteomes" id="UP001519887">
    <property type="component" value="Unassembled WGS sequence"/>
</dbReference>
<dbReference type="Gene3D" id="3.30.429.10">
    <property type="entry name" value="Macrophage Migration Inhibitory Factor"/>
    <property type="match status" value="1"/>
</dbReference>
<sequence length="109" mass="12348">MPQLSVRGIEPQSMALVSGRLVEELAAICQCDTNNFTIDCLQITSVWSGELVPTYPFIEVAWFDRGTQVRDQLARAVTRHVQSLGIPELEIAFRVYRENEYYINGLPCV</sequence>
<comment type="caution">
    <text evidence="1">The sequence shown here is derived from an EMBL/GenBank/DDBJ whole genome shotgun (WGS) entry which is preliminary data.</text>
</comment>
<proteinExistence type="predicted"/>
<dbReference type="SUPFAM" id="SSF55331">
    <property type="entry name" value="Tautomerase/MIF"/>
    <property type="match status" value="1"/>
</dbReference>
<dbReference type="RefSeq" id="WP_210045207.1">
    <property type="nucleotide sequence ID" value="NZ_JBHLVU010000013.1"/>
</dbReference>
<dbReference type="Pfam" id="PF08921">
    <property type="entry name" value="DUF1904"/>
    <property type="match status" value="1"/>
</dbReference>